<protein>
    <recommendedName>
        <fullName evidence="2">C2H2-type domain-containing protein</fullName>
    </recommendedName>
</protein>
<evidence type="ECO:0000313" key="4">
    <source>
        <dbReference type="Proteomes" id="UP001328107"/>
    </source>
</evidence>
<keyword evidence="1" id="KW-0862">Zinc</keyword>
<evidence type="ECO:0000259" key="2">
    <source>
        <dbReference type="PROSITE" id="PS50157"/>
    </source>
</evidence>
<reference evidence="4" key="1">
    <citation type="submission" date="2022-10" db="EMBL/GenBank/DDBJ databases">
        <title>Genome assembly of Pristionchus species.</title>
        <authorList>
            <person name="Yoshida K."/>
            <person name="Sommer R.J."/>
        </authorList>
    </citation>
    <scope>NUCLEOTIDE SEQUENCE [LARGE SCALE GENOMIC DNA]</scope>
    <source>
        <strain evidence="4">RS5460</strain>
    </source>
</reference>
<dbReference type="PANTHER" id="PTHR33936:SF1">
    <property type="entry name" value="PROTEIN CBG06911"/>
    <property type="match status" value="1"/>
</dbReference>
<keyword evidence="1" id="KW-0863">Zinc-finger</keyword>
<dbReference type="GO" id="GO:0008270">
    <property type="term" value="F:zinc ion binding"/>
    <property type="evidence" value="ECO:0007669"/>
    <property type="project" value="UniProtKB-KW"/>
</dbReference>
<dbReference type="PANTHER" id="PTHR33936">
    <property type="entry name" value="PROTEIN CBG17840"/>
    <property type="match status" value="1"/>
</dbReference>
<dbReference type="EMBL" id="BTRK01000002">
    <property type="protein sequence ID" value="GMR36789.1"/>
    <property type="molecule type" value="Genomic_DNA"/>
</dbReference>
<dbReference type="Proteomes" id="UP001328107">
    <property type="component" value="Unassembled WGS sequence"/>
</dbReference>
<accession>A0AAN4ZB83</accession>
<evidence type="ECO:0000256" key="1">
    <source>
        <dbReference type="PROSITE-ProRule" id="PRU00042"/>
    </source>
</evidence>
<organism evidence="3 4">
    <name type="scientific">Pristionchus mayeri</name>
    <dbReference type="NCBI Taxonomy" id="1317129"/>
    <lineage>
        <taxon>Eukaryota</taxon>
        <taxon>Metazoa</taxon>
        <taxon>Ecdysozoa</taxon>
        <taxon>Nematoda</taxon>
        <taxon>Chromadorea</taxon>
        <taxon>Rhabditida</taxon>
        <taxon>Rhabditina</taxon>
        <taxon>Diplogasteromorpha</taxon>
        <taxon>Diplogasteroidea</taxon>
        <taxon>Neodiplogasteridae</taxon>
        <taxon>Pristionchus</taxon>
    </lineage>
</organism>
<name>A0AAN4ZB83_9BILA</name>
<comment type="caution">
    <text evidence="3">The sequence shown here is derived from an EMBL/GenBank/DDBJ whole genome shotgun (WGS) entry which is preliminary data.</text>
</comment>
<dbReference type="PROSITE" id="PS00028">
    <property type="entry name" value="ZINC_FINGER_C2H2_1"/>
    <property type="match status" value="1"/>
</dbReference>
<sequence>TLTERVYFYQMEPQRAVYRQRAPYSPYQNQNPVNTFGRKKYLIHTPRPGVKADEFHSIEALCQLKKSPVNPKRSMVEDIPILLKSRDRRILIPRLIVPRMASSSASATLSAQNKIVAVQKVTSKGDDIVTHLEKRKMSFGVSCSECSLSFYSRMQLCHHASTAHGIPAPLVHKMFDSDDLFREWLSLVKRTHAVDFVHSSGSRSYSGREQKITYLQCSRSGEQKVIASRNVKRPRGTMKCGKTCLAYLKTTQALRHGRPWGAIKVEGCLQHSGHTISPERILLTPEEEGAIQQLIERNRRSVDTPIDITVARAILYPCARFRLITDEELLQILPRWFWQMSSEREVGWNGNESEFERDLPQSSTIDGQFEALDHQILGFDGSDDFVSVV</sequence>
<dbReference type="PROSITE" id="PS50157">
    <property type="entry name" value="ZINC_FINGER_C2H2_2"/>
    <property type="match status" value="1"/>
</dbReference>
<keyword evidence="4" id="KW-1185">Reference proteome</keyword>
<dbReference type="AlphaFoldDB" id="A0AAN4ZB83"/>
<dbReference type="InterPro" id="IPR052797">
    <property type="entry name" value="RegFact_GeneExpr_CellDeath"/>
</dbReference>
<dbReference type="InterPro" id="IPR013087">
    <property type="entry name" value="Znf_C2H2_type"/>
</dbReference>
<proteinExistence type="predicted"/>
<evidence type="ECO:0000313" key="3">
    <source>
        <dbReference type="EMBL" id="GMR36789.1"/>
    </source>
</evidence>
<gene>
    <name evidence="3" type="ORF">PMAYCL1PPCAC_06984</name>
</gene>
<feature type="domain" description="C2H2-type" evidence="2">
    <location>
        <begin position="141"/>
        <end position="169"/>
    </location>
</feature>
<keyword evidence="1" id="KW-0479">Metal-binding</keyword>
<feature type="non-terminal residue" evidence="3">
    <location>
        <position position="1"/>
    </location>
</feature>